<comment type="caution">
    <text evidence="6">The sequence shown here is derived from an EMBL/GenBank/DDBJ whole genome shotgun (WGS) entry which is preliminary data.</text>
</comment>
<evidence type="ECO:0000313" key="7">
    <source>
        <dbReference type="Proteomes" id="UP001203004"/>
    </source>
</evidence>
<evidence type="ECO:0000256" key="4">
    <source>
        <dbReference type="PROSITE-ProRule" id="PRU00335"/>
    </source>
</evidence>
<reference evidence="6 7" key="1">
    <citation type="submission" date="2022-05" db="EMBL/GenBank/DDBJ databases">
        <title>Sporolactobacillus sp nov CPB3-1, isolated from tree bark (Mangifera indica L.).</title>
        <authorList>
            <person name="Phuengjayaem S."/>
            <person name="Tanasupawat S."/>
        </authorList>
    </citation>
    <scope>NUCLEOTIDE SEQUENCE [LARGE SCALE GENOMIC DNA]</scope>
    <source>
        <strain evidence="6 7">CPB3-1</strain>
    </source>
</reference>
<gene>
    <name evidence="6" type="ORF">M3N64_13670</name>
</gene>
<dbReference type="Pfam" id="PF00440">
    <property type="entry name" value="TetR_N"/>
    <property type="match status" value="1"/>
</dbReference>
<dbReference type="Proteomes" id="UP001203004">
    <property type="component" value="Unassembled WGS sequence"/>
</dbReference>
<feature type="domain" description="HTH tetR-type" evidence="5">
    <location>
        <begin position="5"/>
        <end position="65"/>
    </location>
</feature>
<dbReference type="PROSITE" id="PS01081">
    <property type="entry name" value="HTH_TETR_1"/>
    <property type="match status" value="1"/>
</dbReference>
<dbReference type="InterPro" id="IPR009057">
    <property type="entry name" value="Homeodomain-like_sf"/>
</dbReference>
<sequence length="222" mass="25664">MITEHERKQEMINKINDDIVKNGFKALTMDGIAKVMGISRGKLYQYFSSKDEVIEAVTARYIQYIEKISMIADPKDAQGFIDEFLSIYFQNVVLAGSSSETFINDLKTVYPDLYEKFSESLAKRDAVIQNFYESGMRKGVFNPGLNAQLLHFQDKTMLTVLVLPKFLFTHRLEPSQALRDYLKIRVRGIIIPEYQSLVNDANVNSQIQHLDKKFRRVFTETI</sequence>
<evidence type="ECO:0000256" key="2">
    <source>
        <dbReference type="ARBA" id="ARBA00023125"/>
    </source>
</evidence>
<dbReference type="SUPFAM" id="SSF46689">
    <property type="entry name" value="Homeodomain-like"/>
    <property type="match status" value="1"/>
</dbReference>
<dbReference type="InterPro" id="IPR023772">
    <property type="entry name" value="DNA-bd_HTH_TetR-type_CS"/>
</dbReference>
<dbReference type="EMBL" id="JAMAST010000030">
    <property type="protein sequence ID" value="MCL1632969.1"/>
    <property type="molecule type" value="Genomic_DNA"/>
</dbReference>
<dbReference type="Gene3D" id="1.10.357.10">
    <property type="entry name" value="Tetracycline Repressor, domain 2"/>
    <property type="match status" value="1"/>
</dbReference>
<keyword evidence="3" id="KW-0804">Transcription</keyword>
<dbReference type="PROSITE" id="PS50977">
    <property type="entry name" value="HTH_TETR_2"/>
    <property type="match status" value="1"/>
</dbReference>
<protein>
    <submittedName>
        <fullName evidence="6">TetR/AcrR family transcriptional regulator</fullName>
    </submittedName>
</protein>
<name>A0ABT0MDM5_9BACL</name>
<evidence type="ECO:0000256" key="1">
    <source>
        <dbReference type="ARBA" id="ARBA00023015"/>
    </source>
</evidence>
<feature type="DNA-binding region" description="H-T-H motif" evidence="4">
    <location>
        <begin position="28"/>
        <end position="47"/>
    </location>
</feature>
<organism evidence="6 7">
    <name type="scientific">Sporolactobacillus mangiferae</name>
    <dbReference type="NCBI Taxonomy" id="2940498"/>
    <lineage>
        <taxon>Bacteria</taxon>
        <taxon>Bacillati</taxon>
        <taxon>Bacillota</taxon>
        <taxon>Bacilli</taxon>
        <taxon>Bacillales</taxon>
        <taxon>Sporolactobacillaceae</taxon>
        <taxon>Sporolactobacillus</taxon>
    </lineage>
</organism>
<keyword evidence="1" id="KW-0805">Transcription regulation</keyword>
<proteinExistence type="predicted"/>
<dbReference type="PANTHER" id="PTHR47506">
    <property type="entry name" value="TRANSCRIPTIONAL REGULATORY PROTEIN"/>
    <property type="match status" value="1"/>
</dbReference>
<keyword evidence="2 4" id="KW-0238">DNA-binding</keyword>
<dbReference type="SUPFAM" id="SSF48498">
    <property type="entry name" value="Tetracyclin repressor-like, C-terminal domain"/>
    <property type="match status" value="1"/>
</dbReference>
<dbReference type="PANTHER" id="PTHR47506:SF6">
    <property type="entry name" value="HTH-TYPE TRANSCRIPTIONAL REPRESSOR NEMR"/>
    <property type="match status" value="1"/>
</dbReference>
<evidence type="ECO:0000256" key="3">
    <source>
        <dbReference type="ARBA" id="ARBA00023163"/>
    </source>
</evidence>
<evidence type="ECO:0000313" key="6">
    <source>
        <dbReference type="EMBL" id="MCL1632969.1"/>
    </source>
</evidence>
<evidence type="ECO:0000259" key="5">
    <source>
        <dbReference type="PROSITE" id="PS50977"/>
    </source>
</evidence>
<dbReference type="InterPro" id="IPR036271">
    <property type="entry name" value="Tet_transcr_reg_TetR-rel_C_sf"/>
</dbReference>
<dbReference type="InterPro" id="IPR001647">
    <property type="entry name" value="HTH_TetR"/>
</dbReference>
<accession>A0ABT0MDM5</accession>
<keyword evidence="7" id="KW-1185">Reference proteome</keyword>
<dbReference type="RefSeq" id="WP_249104101.1">
    <property type="nucleotide sequence ID" value="NZ_JAMAST010000030.1"/>
</dbReference>